<evidence type="ECO:0000313" key="2">
    <source>
        <dbReference type="Proteomes" id="UP001319874"/>
    </source>
</evidence>
<protein>
    <submittedName>
        <fullName evidence="1">Uncharacterized protein</fullName>
    </submittedName>
</protein>
<proteinExistence type="predicted"/>
<reference evidence="1 2" key="1">
    <citation type="journal article" date="2022" name="Front. Microbiol.">
        <title>Identification and characterization of a novel class of self-sufficient cytochrome P450 hydroxylase involved in cyclohexanecarboxylate degradation in Paraburkholderia terrae strain KU-64.</title>
        <authorList>
            <person name="Yamamoto T."/>
            <person name="Hasegawa Y."/>
            <person name="Iwaki H."/>
        </authorList>
    </citation>
    <scope>NUCLEOTIDE SEQUENCE [LARGE SCALE GENOMIC DNA]</scope>
    <source>
        <strain evidence="1 2">KU-64</strain>
    </source>
</reference>
<keyword evidence="2" id="KW-1185">Reference proteome</keyword>
<evidence type="ECO:0000313" key="1">
    <source>
        <dbReference type="EMBL" id="BCZ80845.1"/>
    </source>
</evidence>
<organism evidence="1 2">
    <name type="scientific">Paraburkholderia terrae</name>
    <dbReference type="NCBI Taxonomy" id="311230"/>
    <lineage>
        <taxon>Bacteria</taxon>
        <taxon>Pseudomonadati</taxon>
        <taxon>Pseudomonadota</taxon>
        <taxon>Betaproteobacteria</taxon>
        <taxon>Burkholderiales</taxon>
        <taxon>Burkholderiaceae</taxon>
        <taxon>Paraburkholderia</taxon>
    </lineage>
</organism>
<accession>A0ABN6JIX4</accession>
<dbReference type="EMBL" id="AP024956">
    <property type="protein sequence ID" value="BCZ80845.1"/>
    <property type="molecule type" value="Genomic_DNA"/>
</dbReference>
<sequence length="62" mass="6415">MAIRVMAHALLAGGDTATGRGDMPDRPARTGKAAMIHVPGQPISIAGASLRILRLAARARVK</sequence>
<name>A0ABN6JIX4_9BURK</name>
<dbReference type="Proteomes" id="UP001319874">
    <property type="component" value="Chromosome 2"/>
</dbReference>
<gene>
    <name evidence="1" type="ORF">PTKU64_45200</name>
</gene>